<proteinExistence type="predicted"/>
<dbReference type="Proteomes" id="UP000276133">
    <property type="component" value="Unassembled WGS sequence"/>
</dbReference>
<sequence length="161" mass="18886">MHRYDNVCKHIIGIAAKLPLEAKQKLVTNVKEANLQKQKLTYYCNNALINVTSYKIFLKIINPTYLYLEKKIKQIKSHEKKIKIKDIKKKSESISDWSFLFSLFFSTFTFSTLYINIKNVFKKLGLGKYGEVLTENQVLKQLEDEGEKKVEQKEEKSDNNQ</sequence>
<dbReference type="EMBL" id="REGN01002361">
    <property type="protein sequence ID" value="RNA28625.1"/>
    <property type="molecule type" value="Genomic_DNA"/>
</dbReference>
<keyword evidence="1" id="KW-1133">Transmembrane helix</keyword>
<evidence type="ECO:0000313" key="2">
    <source>
        <dbReference type="EMBL" id="RNA28625.1"/>
    </source>
</evidence>
<keyword evidence="1" id="KW-0472">Membrane</keyword>
<evidence type="ECO:0000256" key="1">
    <source>
        <dbReference type="SAM" id="Phobius"/>
    </source>
</evidence>
<comment type="caution">
    <text evidence="2">The sequence shown here is derived from an EMBL/GenBank/DDBJ whole genome shotgun (WGS) entry which is preliminary data.</text>
</comment>
<accession>A0A3M7RZ49</accession>
<organism evidence="2 3">
    <name type="scientific">Brachionus plicatilis</name>
    <name type="common">Marine rotifer</name>
    <name type="synonym">Brachionus muelleri</name>
    <dbReference type="NCBI Taxonomy" id="10195"/>
    <lineage>
        <taxon>Eukaryota</taxon>
        <taxon>Metazoa</taxon>
        <taxon>Spiralia</taxon>
        <taxon>Gnathifera</taxon>
        <taxon>Rotifera</taxon>
        <taxon>Eurotatoria</taxon>
        <taxon>Monogononta</taxon>
        <taxon>Pseudotrocha</taxon>
        <taxon>Ploima</taxon>
        <taxon>Brachionidae</taxon>
        <taxon>Brachionus</taxon>
    </lineage>
</organism>
<dbReference type="AlphaFoldDB" id="A0A3M7RZ49"/>
<gene>
    <name evidence="2" type="ORF">BpHYR1_008634</name>
</gene>
<name>A0A3M7RZ49_BRAPC</name>
<keyword evidence="1" id="KW-0812">Transmembrane</keyword>
<feature type="transmembrane region" description="Helical" evidence="1">
    <location>
        <begin position="97"/>
        <end position="117"/>
    </location>
</feature>
<keyword evidence="3" id="KW-1185">Reference proteome</keyword>
<reference evidence="2 3" key="1">
    <citation type="journal article" date="2018" name="Sci. Rep.">
        <title>Genomic signatures of local adaptation to the degree of environmental predictability in rotifers.</title>
        <authorList>
            <person name="Franch-Gras L."/>
            <person name="Hahn C."/>
            <person name="Garcia-Roger E.M."/>
            <person name="Carmona M.J."/>
            <person name="Serra M."/>
            <person name="Gomez A."/>
        </authorList>
    </citation>
    <scope>NUCLEOTIDE SEQUENCE [LARGE SCALE GENOMIC DNA]</scope>
    <source>
        <strain evidence="2">HYR1</strain>
    </source>
</reference>
<evidence type="ECO:0000313" key="3">
    <source>
        <dbReference type="Proteomes" id="UP000276133"/>
    </source>
</evidence>
<protein>
    <submittedName>
        <fullName evidence="2">Uncharacterized protein</fullName>
    </submittedName>
</protein>